<keyword evidence="7" id="KW-0418">Kinase</keyword>
<evidence type="ECO:0000256" key="7">
    <source>
        <dbReference type="ARBA" id="ARBA00022777"/>
    </source>
</evidence>
<evidence type="ECO:0000256" key="11">
    <source>
        <dbReference type="ARBA" id="ARBA00047462"/>
    </source>
</evidence>
<dbReference type="Proteomes" id="UP001530400">
    <property type="component" value="Unassembled WGS sequence"/>
</dbReference>
<evidence type="ECO:0000259" key="14">
    <source>
        <dbReference type="PROSITE" id="PS50011"/>
    </source>
</evidence>
<dbReference type="Gene3D" id="2.60.120.10">
    <property type="entry name" value="Jelly Rolls"/>
    <property type="match status" value="2"/>
</dbReference>
<feature type="compositionally biased region" description="Low complexity" evidence="13">
    <location>
        <begin position="86"/>
        <end position="95"/>
    </location>
</feature>
<keyword evidence="6 12" id="KW-0547">Nucleotide-binding</keyword>
<feature type="domain" description="Cyclic nucleotide-binding" evidence="15">
    <location>
        <begin position="533"/>
        <end position="651"/>
    </location>
</feature>
<dbReference type="InterPro" id="IPR011009">
    <property type="entry name" value="Kinase-like_dom_sf"/>
</dbReference>
<reference evidence="17 18" key="1">
    <citation type="submission" date="2024-10" db="EMBL/GenBank/DDBJ databases">
        <title>Updated reference genomes for cyclostephanoid diatoms.</title>
        <authorList>
            <person name="Roberts W.R."/>
            <person name="Alverson A.J."/>
        </authorList>
    </citation>
    <scope>NUCLEOTIDE SEQUENCE [LARGE SCALE GENOMIC DNA]</scope>
    <source>
        <strain evidence="17 18">AJA010-31</strain>
    </source>
</reference>
<evidence type="ECO:0000259" key="15">
    <source>
        <dbReference type="PROSITE" id="PS50042"/>
    </source>
</evidence>
<evidence type="ECO:0000256" key="8">
    <source>
        <dbReference type="ARBA" id="ARBA00022840"/>
    </source>
</evidence>
<dbReference type="CDD" id="cd00038">
    <property type="entry name" value="CAP_ED"/>
    <property type="match status" value="2"/>
</dbReference>
<dbReference type="Gene3D" id="3.30.200.20">
    <property type="entry name" value="Phosphorylase Kinase, domain 1"/>
    <property type="match status" value="1"/>
</dbReference>
<feature type="compositionally biased region" description="Basic and acidic residues" evidence="13">
    <location>
        <begin position="336"/>
        <end position="350"/>
    </location>
</feature>
<evidence type="ECO:0000256" key="13">
    <source>
        <dbReference type="SAM" id="MobiDB-lite"/>
    </source>
</evidence>
<evidence type="ECO:0000256" key="5">
    <source>
        <dbReference type="ARBA" id="ARBA00022679"/>
    </source>
</evidence>
<feature type="domain" description="Protein kinase" evidence="14">
    <location>
        <begin position="675"/>
        <end position="935"/>
    </location>
</feature>
<dbReference type="GO" id="GO:0030553">
    <property type="term" value="F:cGMP binding"/>
    <property type="evidence" value="ECO:0007669"/>
    <property type="project" value="UniProtKB-KW"/>
</dbReference>
<gene>
    <name evidence="17" type="ORF">ACHAWO_004596</name>
</gene>
<dbReference type="PRINTS" id="PR00103">
    <property type="entry name" value="CAMPKINASE"/>
</dbReference>
<keyword evidence="4" id="KW-0140">cGMP</keyword>
<dbReference type="InterPro" id="IPR000595">
    <property type="entry name" value="cNMP-bd_dom"/>
</dbReference>
<feature type="compositionally biased region" description="Basic and acidic residues" evidence="13">
    <location>
        <begin position="1"/>
        <end position="10"/>
    </location>
</feature>
<comment type="catalytic activity">
    <reaction evidence="10">
        <text>L-threonyl-[protein] + ATP = O-phospho-L-threonyl-[protein] + ADP + H(+)</text>
        <dbReference type="Rhea" id="RHEA:46608"/>
        <dbReference type="Rhea" id="RHEA-COMP:11060"/>
        <dbReference type="Rhea" id="RHEA-COMP:11605"/>
        <dbReference type="ChEBI" id="CHEBI:15378"/>
        <dbReference type="ChEBI" id="CHEBI:30013"/>
        <dbReference type="ChEBI" id="CHEBI:30616"/>
        <dbReference type="ChEBI" id="CHEBI:61977"/>
        <dbReference type="ChEBI" id="CHEBI:456216"/>
        <dbReference type="EC" id="2.7.11.12"/>
    </reaction>
</comment>
<feature type="domain" description="AGC-kinase C-terminal" evidence="16">
    <location>
        <begin position="936"/>
        <end position="979"/>
    </location>
</feature>
<accession>A0ABD3PLZ9</accession>
<dbReference type="PROSITE" id="PS50011">
    <property type="entry name" value="PROTEIN_KINASE_DOM"/>
    <property type="match status" value="1"/>
</dbReference>
<feature type="compositionally biased region" description="Basic and acidic residues" evidence="13">
    <location>
        <begin position="43"/>
        <end position="60"/>
    </location>
</feature>
<protein>
    <recommendedName>
        <fullName evidence="2">cGMP-dependent protein kinase</fullName>
        <ecNumber evidence="2">2.7.11.12</ecNumber>
    </recommendedName>
</protein>
<dbReference type="SUPFAM" id="SSF51206">
    <property type="entry name" value="cAMP-binding domain-like"/>
    <property type="match status" value="2"/>
</dbReference>
<feature type="compositionally biased region" description="Basic residues" evidence="13">
    <location>
        <begin position="117"/>
        <end position="128"/>
    </location>
</feature>
<evidence type="ECO:0000259" key="16">
    <source>
        <dbReference type="PROSITE" id="PS51285"/>
    </source>
</evidence>
<name>A0ABD3PLZ9_9STRA</name>
<keyword evidence="5" id="KW-0808">Transferase</keyword>
<dbReference type="PROSITE" id="PS00108">
    <property type="entry name" value="PROTEIN_KINASE_ST"/>
    <property type="match status" value="1"/>
</dbReference>
<feature type="compositionally biased region" description="Basic and acidic residues" evidence="13">
    <location>
        <begin position="289"/>
        <end position="303"/>
    </location>
</feature>
<dbReference type="PROSITE" id="PS00107">
    <property type="entry name" value="PROTEIN_KINASE_ATP"/>
    <property type="match status" value="1"/>
</dbReference>
<dbReference type="SMART" id="SM00220">
    <property type="entry name" value="S_TKc"/>
    <property type="match status" value="1"/>
</dbReference>
<dbReference type="InterPro" id="IPR018488">
    <property type="entry name" value="cNMP-bd_CS"/>
</dbReference>
<dbReference type="InterPro" id="IPR014710">
    <property type="entry name" value="RmlC-like_jellyroll"/>
</dbReference>
<evidence type="ECO:0000256" key="9">
    <source>
        <dbReference type="ARBA" id="ARBA00022992"/>
    </source>
</evidence>
<comment type="catalytic activity">
    <reaction evidence="11">
        <text>L-seryl-[protein] + ATP = O-phospho-L-seryl-[protein] + ADP + H(+)</text>
        <dbReference type="Rhea" id="RHEA:17989"/>
        <dbReference type="Rhea" id="RHEA-COMP:9863"/>
        <dbReference type="Rhea" id="RHEA-COMP:11604"/>
        <dbReference type="ChEBI" id="CHEBI:15378"/>
        <dbReference type="ChEBI" id="CHEBI:29999"/>
        <dbReference type="ChEBI" id="CHEBI:30616"/>
        <dbReference type="ChEBI" id="CHEBI:83421"/>
        <dbReference type="ChEBI" id="CHEBI:456216"/>
        <dbReference type="EC" id="2.7.11.12"/>
    </reaction>
</comment>
<comment type="similarity">
    <text evidence="1">Belongs to the protein kinase superfamily. AGC Ser/Thr protein kinase family. cGMP subfamily.</text>
</comment>
<dbReference type="GO" id="GO:0004692">
    <property type="term" value="F:cGMP-dependent protein kinase activity"/>
    <property type="evidence" value="ECO:0007669"/>
    <property type="project" value="UniProtKB-EC"/>
</dbReference>
<dbReference type="Gene3D" id="1.10.510.10">
    <property type="entry name" value="Transferase(Phosphotransferase) domain 1"/>
    <property type="match status" value="1"/>
</dbReference>
<dbReference type="InterPro" id="IPR000719">
    <property type="entry name" value="Prot_kinase_dom"/>
</dbReference>
<dbReference type="InterPro" id="IPR008271">
    <property type="entry name" value="Ser/Thr_kinase_AS"/>
</dbReference>
<dbReference type="SMART" id="SM00100">
    <property type="entry name" value="cNMP"/>
    <property type="match status" value="2"/>
</dbReference>
<dbReference type="InterPro" id="IPR018490">
    <property type="entry name" value="cNMP-bd_dom_sf"/>
</dbReference>
<dbReference type="EMBL" id="JALLPJ020000539">
    <property type="protein sequence ID" value="KAL3789039.1"/>
    <property type="molecule type" value="Genomic_DNA"/>
</dbReference>
<dbReference type="Pfam" id="PF00069">
    <property type="entry name" value="Pkinase"/>
    <property type="match status" value="1"/>
</dbReference>
<dbReference type="AlphaFoldDB" id="A0ABD3PLZ9"/>
<dbReference type="InterPro" id="IPR017441">
    <property type="entry name" value="Protein_kinase_ATP_BS"/>
</dbReference>
<dbReference type="PROSITE" id="PS00889">
    <property type="entry name" value="CNMP_BINDING_2"/>
    <property type="match status" value="1"/>
</dbReference>
<dbReference type="PROSITE" id="PS50042">
    <property type="entry name" value="CNMP_BINDING_3"/>
    <property type="match status" value="2"/>
</dbReference>
<dbReference type="GO" id="GO:0005524">
    <property type="term" value="F:ATP binding"/>
    <property type="evidence" value="ECO:0007669"/>
    <property type="project" value="UniProtKB-UniRule"/>
</dbReference>
<evidence type="ECO:0000256" key="2">
    <source>
        <dbReference type="ARBA" id="ARBA00012428"/>
    </source>
</evidence>
<keyword evidence="8 12" id="KW-0067">ATP-binding</keyword>
<proteinExistence type="inferred from homology"/>
<dbReference type="PROSITE" id="PS00888">
    <property type="entry name" value="CNMP_BINDING_1"/>
    <property type="match status" value="2"/>
</dbReference>
<evidence type="ECO:0000256" key="10">
    <source>
        <dbReference type="ARBA" id="ARBA00047298"/>
    </source>
</evidence>
<dbReference type="PANTHER" id="PTHR24353">
    <property type="entry name" value="CYCLIC NUCLEOTIDE-DEPENDENT PROTEIN KINASE"/>
    <property type="match status" value="1"/>
</dbReference>
<dbReference type="FunFam" id="1.10.510.10:FF:000210">
    <property type="entry name" value="Non-specific serine/threonine protein kinase"/>
    <property type="match status" value="1"/>
</dbReference>
<evidence type="ECO:0000256" key="12">
    <source>
        <dbReference type="PROSITE-ProRule" id="PRU10141"/>
    </source>
</evidence>
<evidence type="ECO:0000256" key="1">
    <source>
        <dbReference type="ARBA" id="ARBA00006352"/>
    </source>
</evidence>
<feature type="region of interest" description="Disordered" evidence="13">
    <location>
        <begin position="75"/>
        <end position="303"/>
    </location>
</feature>
<feature type="binding site" evidence="12">
    <location>
        <position position="709"/>
    </location>
    <ligand>
        <name>ATP</name>
        <dbReference type="ChEBI" id="CHEBI:30616"/>
    </ligand>
</feature>
<evidence type="ECO:0000256" key="4">
    <source>
        <dbReference type="ARBA" id="ARBA00022535"/>
    </source>
</evidence>
<comment type="caution">
    <text evidence="17">The sequence shown here is derived from an EMBL/GenBank/DDBJ whole genome shotgun (WGS) entry which is preliminary data.</text>
</comment>
<sequence>MQDGINRKASIDSNSTQDPQLLDSGLYCDFRRRSTQESLDSNLEPKDNSSSGDEQKESGLRKFGLFQKFASLKEELTDSSRSWGKSSSNMSSYHSNTGHSRPMETEGTTGAVTMKMKGSKPKGPRRGSHCMMPPGGKMPTSAELMAMKQQQQQPAAPVETGATSAKPRRRRGSHFMPEGGGKMPTSAELMAQKQQANMGHTMPQDTSSPAPTMKMKGNKPSRGSQMMPDTQGQMQNLSVQCASPNGRPAAASDGSEEYGYGEGSPGPSGSHRGGARRRGSVVRTLMENKNVDGDERSKSNDRVADDFFDSSVRMEDADTAAQVLPQRRSSQENDESSDHKRAMLKQDHSDSATSDDFAYMGSKRAPYKKKDIGRKAIRDMTSDVEYVHKVIPKTDDAKALIYGAIKPNLLFRACSSEELIDLVDAFEPQYVPKGSIVIREGDEGDHFYVMERGAIDVYERDVYKSSLYSGVAFGEIALLYSCPRTATVVAKYDCKLWVINRRAFRGITAQHKKKRLELKLEFLKKVKIHDKVLGEILKPSEIHSMALATKIQKFRKGSTIIRQGEKGDAFYMIETGNVDIYIKEKGDKALHTLTSGTFFGEKALLSSDVRTATCVAASDVKCMLLMREDFVLMLGDLKDLLDRTYSDREQQEDREAMIQKELTYPQITRFDKNDFDIRRTLGVGAFGFVKLVQWKHGPPGSENTFYALKCVSKEKITKHKQQEKIKSEENIMKSMVHPFIARCYSVMEDDLGKYFLMEALCGGELCELLYHETQFSEKWSMFYSASVLTAFGHMHQHKIAYRDLKPENLVLNNAGYVKIVDFGLAKKITRGQTYTFCGTPDYLAPEVILNEGYDWAVDYWGLGVLIYEMTAGVAPFYAESPMETYEMVISGRVEIPSHFSLQLGDLITKLLHTSQSKRLGRTVGGATSVMCHSWYSRFDWDALMKYRMEVPYVPDVKDPDDNSNEMDEGEQEGFATAFF</sequence>
<evidence type="ECO:0000256" key="6">
    <source>
        <dbReference type="ARBA" id="ARBA00022741"/>
    </source>
</evidence>
<organism evidence="17 18">
    <name type="scientific">Cyclotella atomus</name>
    <dbReference type="NCBI Taxonomy" id="382360"/>
    <lineage>
        <taxon>Eukaryota</taxon>
        <taxon>Sar</taxon>
        <taxon>Stramenopiles</taxon>
        <taxon>Ochrophyta</taxon>
        <taxon>Bacillariophyta</taxon>
        <taxon>Coscinodiscophyceae</taxon>
        <taxon>Thalassiosirophycidae</taxon>
        <taxon>Stephanodiscales</taxon>
        <taxon>Stephanodiscaceae</taxon>
        <taxon>Cyclotella</taxon>
    </lineage>
</organism>
<feature type="compositionally biased region" description="Polar residues" evidence="13">
    <location>
        <begin position="192"/>
        <end position="210"/>
    </location>
</feature>
<keyword evidence="3" id="KW-0723">Serine/threonine-protein kinase</keyword>
<keyword evidence="18" id="KW-1185">Reference proteome</keyword>
<dbReference type="SUPFAM" id="SSF56112">
    <property type="entry name" value="Protein kinase-like (PK-like)"/>
    <property type="match status" value="1"/>
</dbReference>
<feature type="domain" description="Cyclic nucleotide-binding" evidence="15">
    <location>
        <begin position="410"/>
        <end position="525"/>
    </location>
</feature>
<evidence type="ECO:0000256" key="3">
    <source>
        <dbReference type="ARBA" id="ARBA00022527"/>
    </source>
</evidence>
<evidence type="ECO:0000313" key="17">
    <source>
        <dbReference type="EMBL" id="KAL3789039.1"/>
    </source>
</evidence>
<evidence type="ECO:0000313" key="18">
    <source>
        <dbReference type="Proteomes" id="UP001530400"/>
    </source>
</evidence>
<dbReference type="InterPro" id="IPR000961">
    <property type="entry name" value="AGC-kinase_C"/>
</dbReference>
<dbReference type="PANTHER" id="PTHR24353:SF147">
    <property type="entry name" value="CGMP-DEPENDENT SERINE_THREONIN PROTEIN KINASE-RELATED"/>
    <property type="match status" value="1"/>
</dbReference>
<dbReference type="EC" id="2.7.11.12" evidence="2"/>
<keyword evidence="9" id="KW-0142">cGMP-binding</keyword>
<feature type="region of interest" description="Disordered" evidence="13">
    <location>
        <begin position="1"/>
        <end position="60"/>
    </location>
</feature>
<dbReference type="Pfam" id="PF00027">
    <property type="entry name" value="cNMP_binding"/>
    <property type="match status" value="2"/>
</dbReference>
<feature type="compositionally biased region" description="Polar residues" evidence="13">
    <location>
        <begin position="221"/>
        <end position="243"/>
    </location>
</feature>
<dbReference type="PROSITE" id="PS51285">
    <property type="entry name" value="AGC_KINASE_CTER"/>
    <property type="match status" value="1"/>
</dbReference>
<feature type="region of interest" description="Disordered" evidence="13">
    <location>
        <begin position="320"/>
        <end position="357"/>
    </location>
</feature>